<accession>A0A1G2MPV9</accession>
<gene>
    <name evidence="1" type="ORF">A3D56_01575</name>
</gene>
<evidence type="ECO:0000313" key="1">
    <source>
        <dbReference type="EMBL" id="OHA25774.1"/>
    </source>
</evidence>
<dbReference type="AlphaFoldDB" id="A0A1G2MPV9"/>
<dbReference type="Proteomes" id="UP000177943">
    <property type="component" value="Unassembled WGS sequence"/>
</dbReference>
<comment type="caution">
    <text evidence="1">The sequence shown here is derived from an EMBL/GenBank/DDBJ whole genome shotgun (WGS) entry which is preliminary data.</text>
</comment>
<evidence type="ECO:0000313" key="2">
    <source>
        <dbReference type="Proteomes" id="UP000177943"/>
    </source>
</evidence>
<reference evidence="1 2" key="1">
    <citation type="journal article" date="2016" name="Nat. Commun.">
        <title>Thousands of microbial genomes shed light on interconnected biogeochemical processes in an aquifer system.</title>
        <authorList>
            <person name="Anantharaman K."/>
            <person name="Brown C.T."/>
            <person name="Hug L.A."/>
            <person name="Sharon I."/>
            <person name="Castelle C.J."/>
            <person name="Probst A.J."/>
            <person name="Thomas B.C."/>
            <person name="Singh A."/>
            <person name="Wilkins M.J."/>
            <person name="Karaoz U."/>
            <person name="Brodie E.L."/>
            <person name="Williams K.H."/>
            <person name="Hubbard S.S."/>
            <person name="Banfield J.F."/>
        </authorList>
    </citation>
    <scope>NUCLEOTIDE SEQUENCE [LARGE SCALE GENOMIC DNA]</scope>
</reference>
<dbReference type="EMBL" id="MHRP01000044">
    <property type="protein sequence ID" value="OHA25774.1"/>
    <property type="molecule type" value="Genomic_DNA"/>
</dbReference>
<organism evidence="1 2">
    <name type="scientific">Candidatus Taylorbacteria bacterium RIFCSPHIGHO2_02_FULL_45_35</name>
    <dbReference type="NCBI Taxonomy" id="1802311"/>
    <lineage>
        <taxon>Bacteria</taxon>
        <taxon>Candidatus Tayloriibacteriota</taxon>
    </lineage>
</organism>
<sequence length="177" mass="20462">MKINPAELEPVIHMTELAPRLYRLFTEAYGSGAEVQEHRDRSFYITPIVFGGDSLVLAGFATLDRDQSWFIIWYRMPDKSRETFSPNPIVKVYSGGFPRNEYSEEKGTLYRDCAHMDFGHFNDQLDLTCPIFVVVSHVVLLTANALLKGVARERFWEIERFPWRERFTGLKPPVITG</sequence>
<protein>
    <submittedName>
        <fullName evidence="1">Uncharacterized protein</fullName>
    </submittedName>
</protein>
<name>A0A1G2MPV9_9BACT</name>
<proteinExistence type="predicted"/>